<evidence type="ECO:0000256" key="1">
    <source>
        <dbReference type="SAM" id="Phobius"/>
    </source>
</evidence>
<keyword evidence="1" id="KW-0472">Membrane</keyword>
<dbReference type="Proteomes" id="UP000034682">
    <property type="component" value="Unassembled WGS sequence"/>
</dbReference>
<keyword evidence="1" id="KW-1133">Transmembrane helix</keyword>
<evidence type="ECO:0000313" key="3">
    <source>
        <dbReference type="Proteomes" id="UP000034682"/>
    </source>
</evidence>
<name>A0A0G1T1D4_9BACT</name>
<protein>
    <submittedName>
        <fullName evidence="2">Uncharacterized protein</fullName>
    </submittedName>
</protein>
<reference evidence="2 3" key="1">
    <citation type="journal article" date="2015" name="Nature">
        <title>rRNA introns, odd ribosomes, and small enigmatic genomes across a large radiation of phyla.</title>
        <authorList>
            <person name="Brown C.T."/>
            <person name="Hug L.A."/>
            <person name="Thomas B.C."/>
            <person name="Sharon I."/>
            <person name="Castelle C.J."/>
            <person name="Singh A."/>
            <person name="Wilkins M.J."/>
            <person name="Williams K.H."/>
            <person name="Banfield J.F."/>
        </authorList>
    </citation>
    <scope>NUCLEOTIDE SEQUENCE [LARGE SCALE GENOMIC DNA]</scope>
</reference>
<gene>
    <name evidence="2" type="ORF">UY02_C0048G0002</name>
</gene>
<comment type="caution">
    <text evidence="2">The sequence shown here is derived from an EMBL/GenBank/DDBJ whole genome shotgun (WGS) entry which is preliminary data.</text>
</comment>
<proteinExistence type="predicted"/>
<organism evidence="2 3">
    <name type="scientific">Candidatus Giovannonibacteria bacterium GW2011_GWB1_47_6b</name>
    <dbReference type="NCBI Taxonomy" id="1618655"/>
    <lineage>
        <taxon>Bacteria</taxon>
        <taxon>Candidatus Giovannoniibacteriota</taxon>
    </lineage>
</organism>
<accession>A0A0G1T1D4</accession>
<sequence length="261" mass="28615">MAIKHHLPVVFVIAAGVAFGVFMFAPVSQTIYVKNGALYRASAENKIGDLADTIIPSISIPKNITENFAATLAQELIAKNKAPITDSFGQPALAMPDVSAMAENFIKNGLTKANENILNIQQPNLKVSYDNSEMTTARYLAEFQIILNNNLKNSASLFSVLDEINKNNGAGLEKILPIISAHETSANQLEEKSVPSDLKNLMTEEIRLLRITANILRAITNVETDPLGAMAATKQFEAILQNWQDLQKKLNSFIKNFDGKQ</sequence>
<dbReference type="AlphaFoldDB" id="A0A0G1T1D4"/>
<keyword evidence="1" id="KW-0812">Transmembrane</keyword>
<evidence type="ECO:0000313" key="2">
    <source>
        <dbReference type="EMBL" id="KKU75552.1"/>
    </source>
</evidence>
<dbReference type="EMBL" id="LCOK01000048">
    <property type="protein sequence ID" value="KKU75552.1"/>
    <property type="molecule type" value="Genomic_DNA"/>
</dbReference>
<feature type="transmembrane region" description="Helical" evidence="1">
    <location>
        <begin position="7"/>
        <end position="25"/>
    </location>
</feature>